<dbReference type="GO" id="GO:0005506">
    <property type="term" value="F:iron ion binding"/>
    <property type="evidence" value="ECO:0007669"/>
    <property type="project" value="InterPro"/>
</dbReference>
<reference evidence="16" key="1">
    <citation type="journal article" date="2016" name="Genome Announc.">
        <title>Draft genome sequences of fungus Aspergillus calidoustus.</title>
        <authorList>
            <person name="Horn F."/>
            <person name="Linde J."/>
            <person name="Mattern D.J."/>
            <person name="Walther G."/>
            <person name="Guthke R."/>
            <person name="Scherlach K."/>
            <person name="Martin K."/>
            <person name="Brakhage A.A."/>
            <person name="Petzke L."/>
            <person name="Valiante V."/>
        </authorList>
    </citation>
    <scope>NUCLEOTIDE SEQUENCE [LARGE SCALE GENOMIC DNA]</scope>
    <source>
        <strain evidence="16">SF006504</strain>
    </source>
</reference>
<dbReference type="Gene3D" id="2.102.10.10">
    <property type="entry name" value="Rieske [2Fe-2S] iron-sulphur domain"/>
    <property type="match status" value="1"/>
</dbReference>
<evidence type="ECO:0000259" key="14">
    <source>
        <dbReference type="PROSITE" id="PS51296"/>
    </source>
</evidence>
<evidence type="ECO:0000256" key="3">
    <source>
        <dbReference type="ARBA" id="ARBA00004866"/>
    </source>
</evidence>
<evidence type="ECO:0000256" key="2">
    <source>
        <dbReference type="ARBA" id="ARBA00002149"/>
    </source>
</evidence>
<evidence type="ECO:0000313" key="16">
    <source>
        <dbReference type="Proteomes" id="UP000054771"/>
    </source>
</evidence>
<evidence type="ECO:0000256" key="6">
    <source>
        <dbReference type="ARBA" id="ARBA00014931"/>
    </source>
</evidence>
<dbReference type="InterPro" id="IPR017941">
    <property type="entry name" value="Rieske_2Fe-2S"/>
</dbReference>
<dbReference type="InterPro" id="IPR036922">
    <property type="entry name" value="Rieske_2Fe-2S_sf"/>
</dbReference>
<keyword evidence="16" id="KW-1185">Reference proteome</keyword>
<dbReference type="Pfam" id="PF00848">
    <property type="entry name" value="Ring_hydroxyl_A"/>
    <property type="match status" value="2"/>
</dbReference>
<dbReference type="SUPFAM" id="SSF55961">
    <property type="entry name" value="Bet v1-like"/>
    <property type="match status" value="1"/>
</dbReference>
<feature type="domain" description="Rieske" evidence="14">
    <location>
        <begin position="50"/>
        <end position="137"/>
    </location>
</feature>
<dbReference type="Pfam" id="PF00355">
    <property type="entry name" value="Rieske"/>
    <property type="match status" value="1"/>
</dbReference>
<dbReference type="EC" id="1.14.15.7" evidence="5"/>
<evidence type="ECO:0000256" key="4">
    <source>
        <dbReference type="ARBA" id="ARBA00010848"/>
    </source>
</evidence>
<comment type="catalytic activity">
    <reaction evidence="12">
        <text>choline + 2 reduced [2Fe-2S]-[ferredoxin] + O2 + 2 H(+) = betaine aldehyde hydrate + 2 oxidized [2Fe-2S]-[ferredoxin] + H2O</text>
        <dbReference type="Rhea" id="RHEA:17769"/>
        <dbReference type="Rhea" id="RHEA-COMP:10000"/>
        <dbReference type="Rhea" id="RHEA-COMP:10001"/>
        <dbReference type="ChEBI" id="CHEBI:15354"/>
        <dbReference type="ChEBI" id="CHEBI:15377"/>
        <dbReference type="ChEBI" id="CHEBI:15378"/>
        <dbReference type="ChEBI" id="CHEBI:15379"/>
        <dbReference type="ChEBI" id="CHEBI:15870"/>
        <dbReference type="ChEBI" id="CHEBI:33737"/>
        <dbReference type="ChEBI" id="CHEBI:33738"/>
        <dbReference type="EC" id="1.14.15.7"/>
    </reaction>
</comment>
<comment type="cofactor">
    <cofactor evidence="1">
        <name>Fe cation</name>
        <dbReference type="ChEBI" id="CHEBI:24875"/>
    </cofactor>
</comment>
<dbReference type="AlphaFoldDB" id="A0A0U4Z3F0"/>
<sequence length="424" mass="48580">MASLLNYLGIRDTATPKDDEKNATRALPANWYTSQEMFELERRAIFSRKWLMTTHSLRLRNTGDWLRYDVAGFQFVLVRDRQGEINAFHNVCRHRAFPVVTEEKGSSRIFACKYHGWSYGLNGKLAKAPGYQDLEGFDKSKNGLLPIHVHIDNNGFIWVNLDAKEQPEIAWDDDFKGIDRQPRMDYINWDDYEFDHTWEQEGDFNWKILADNYNECYHCATTHPDIPALADLATYSVDTKDGGIIHDAHSKPEQIAAGFKVASTYYFPNASMNVSPHFFFTQRFVPVAPGKSIMKYEVYRNKNSTDEQFDVISSMYKRIMSEDKYLCTLAQKNLNAGVFVNGELHPTMEKGPLYFQKVVRDLVVEHFEKEEKAKSEIWPARQALPKEASVSEKDVQFCSTLSCQPNGGECCSNLAAQAPAAVAW</sequence>
<comment type="function">
    <text evidence="2">Catalyzes the first step of the osmoprotectant glycine betaine synthesis.</text>
</comment>
<keyword evidence="11" id="KW-0411">Iron-sulfur</keyword>
<proteinExistence type="inferred from homology"/>
<dbReference type="STRING" id="454130.A0A0U4Z3F0"/>
<keyword evidence="10" id="KW-0408">Iron</keyword>
<evidence type="ECO:0000256" key="7">
    <source>
        <dbReference type="ARBA" id="ARBA00022714"/>
    </source>
</evidence>
<dbReference type="CDD" id="cd00680">
    <property type="entry name" value="RHO_alpha_C"/>
    <property type="match status" value="1"/>
</dbReference>
<dbReference type="UniPathway" id="UPA00529">
    <property type="reaction ID" value="UER00430"/>
</dbReference>
<dbReference type="Proteomes" id="UP000054771">
    <property type="component" value="Unassembled WGS sequence"/>
</dbReference>
<organism evidence="15 16">
    <name type="scientific">Aspergillus calidoustus</name>
    <dbReference type="NCBI Taxonomy" id="454130"/>
    <lineage>
        <taxon>Eukaryota</taxon>
        <taxon>Fungi</taxon>
        <taxon>Dikarya</taxon>
        <taxon>Ascomycota</taxon>
        <taxon>Pezizomycotina</taxon>
        <taxon>Eurotiomycetes</taxon>
        <taxon>Eurotiomycetidae</taxon>
        <taxon>Eurotiales</taxon>
        <taxon>Aspergillaceae</taxon>
        <taxon>Aspergillus</taxon>
        <taxon>Aspergillus subgen. Nidulantes</taxon>
    </lineage>
</organism>
<accession>A0A0U4Z3F0</accession>
<evidence type="ECO:0000259" key="13">
    <source>
        <dbReference type="PROSITE" id="PS50835"/>
    </source>
</evidence>
<evidence type="ECO:0000256" key="8">
    <source>
        <dbReference type="ARBA" id="ARBA00022723"/>
    </source>
</evidence>
<dbReference type="InterPro" id="IPR007110">
    <property type="entry name" value="Ig-like_dom"/>
</dbReference>
<dbReference type="EMBL" id="CDMC01000004">
    <property type="protein sequence ID" value="CEL04181.1"/>
    <property type="molecule type" value="Genomic_DNA"/>
</dbReference>
<dbReference type="InterPro" id="IPR015879">
    <property type="entry name" value="Ring_hydroxy_dOase_asu_C_dom"/>
</dbReference>
<dbReference type="SUPFAM" id="SSF50022">
    <property type="entry name" value="ISP domain"/>
    <property type="match status" value="1"/>
</dbReference>
<dbReference type="GO" id="GO:0019285">
    <property type="term" value="P:glycine betaine biosynthetic process from choline"/>
    <property type="evidence" value="ECO:0007669"/>
    <property type="project" value="UniProtKB-UniPathway"/>
</dbReference>
<comment type="similarity">
    <text evidence="4">Belongs to the choline monooxygenase family.</text>
</comment>
<keyword evidence="9" id="KW-0560">Oxidoreductase</keyword>
<evidence type="ECO:0000256" key="12">
    <source>
        <dbReference type="ARBA" id="ARBA00049097"/>
    </source>
</evidence>
<evidence type="ECO:0000256" key="11">
    <source>
        <dbReference type="ARBA" id="ARBA00023014"/>
    </source>
</evidence>
<dbReference type="CDD" id="cd03469">
    <property type="entry name" value="Rieske_RO_Alpha_N"/>
    <property type="match status" value="1"/>
</dbReference>
<dbReference type="OrthoDB" id="426882at2759"/>
<dbReference type="PANTHER" id="PTHR43756:SF5">
    <property type="entry name" value="CHOLINE MONOOXYGENASE, CHLOROPLASTIC"/>
    <property type="match status" value="1"/>
</dbReference>
<dbReference type="PRINTS" id="PR00090">
    <property type="entry name" value="RNGDIOXGNASE"/>
</dbReference>
<name>A0A0U4Z3F0_ASPCI</name>
<evidence type="ECO:0000256" key="10">
    <source>
        <dbReference type="ARBA" id="ARBA00023004"/>
    </source>
</evidence>
<feature type="domain" description="Ig-like" evidence="13">
    <location>
        <begin position="379"/>
        <end position="424"/>
    </location>
</feature>
<dbReference type="InterPro" id="IPR001663">
    <property type="entry name" value="Rng_hydr_dOase-A"/>
</dbReference>
<gene>
    <name evidence="15" type="ORF">ASPCAL05312</name>
</gene>
<dbReference type="Gene3D" id="3.90.380.10">
    <property type="entry name" value="Naphthalene 1,2-dioxygenase Alpha Subunit, Chain A, domain 1"/>
    <property type="match status" value="2"/>
</dbReference>
<keyword evidence="7" id="KW-0001">2Fe-2S</keyword>
<evidence type="ECO:0000256" key="9">
    <source>
        <dbReference type="ARBA" id="ARBA00023002"/>
    </source>
</evidence>
<keyword evidence="8" id="KW-0479">Metal-binding</keyword>
<dbReference type="PROSITE" id="PS51296">
    <property type="entry name" value="RIESKE"/>
    <property type="match status" value="1"/>
</dbReference>
<dbReference type="PANTHER" id="PTHR43756">
    <property type="entry name" value="CHOLINE MONOOXYGENASE, CHLOROPLASTIC"/>
    <property type="match status" value="1"/>
</dbReference>
<dbReference type="PROSITE" id="PS50835">
    <property type="entry name" value="IG_LIKE"/>
    <property type="match status" value="1"/>
</dbReference>
<dbReference type="GO" id="GO:0051537">
    <property type="term" value="F:2 iron, 2 sulfur cluster binding"/>
    <property type="evidence" value="ECO:0007669"/>
    <property type="project" value="UniProtKB-KW"/>
</dbReference>
<evidence type="ECO:0000256" key="5">
    <source>
        <dbReference type="ARBA" id="ARBA00012763"/>
    </source>
</evidence>
<dbReference type="OMA" id="YAFILVK"/>
<dbReference type="GO" id="GO:0019133">
    <property type="term" value="F:choline monooxygenase activity"/>
    <property type="evidence" value="ECO:0007669"/>
    <property type="project" value="UniProtKB-EC"/>
</dbReference>
<evidence type="ECO:0000256" key="1">
    <source>
        <dbReference type="ARBA" id="ARBA00001962"/>
    </source>
</evidence>
<evidence type="ECO:0000313" key="15">
    <source>
        <dbReference type="EMBL" id="CEL04181.1"/>
    </source>
</evidence>
<protein>
    <recommendedName>
        <fullName evidence="6">Choline monooxygenase, chloroplastic</fullName>
        <ecNumber evidence="5">1.14.15.7</ecNumber>
    </recommendedName>
</protein>
<comment type="pathway">
    <text evidence="3">Amine and polyamine biosynthesis; betaine biosynthesis via choline pathway; betaine aldehyde from choline (monooxygenase route): step 1/1.</text>
</comment>